<dbReference type="EMBL" id="AWSV01000061">
    <property type="protein sequence ID" value="ERI85989.1"/>
    <property type="molecule type" value="Genomic_DNA"/>
</dbReference>
<comment type="caution">
    <text evidence="1">The sequence shown here is derived from an EMBL/GenBank/DDBJ whole genome shotgun (WGS) entry which is preliminary data.</text>
</comment>
<evidence type="ECO:0000313" key="1">
    <source>
        <dbReference type="EMBL" id="ERI85989.1"/>
    </source>
</evidence>
<name>U2C669_9BACE</name>
<sequence>MVGNLLLFKQKSATGDAMFQRNGGHGKRTVFINHLRAFRIKLVEKHFVRQCFMEKLHPRRKQLFQTVGRMDMQIGGTPQQAERRNQSRQAETVVAMQMGDKHPVQPRKLQPRTAQLQLRSFSAVDHKEFVAQVDDLGGREVTGGGQGRTAPQYM</sequence>
<gene>
    <name evidence="1" type="ORF">HMPREF1981_01187</name>
</gene>
<proteinExistence type="predicted"/>
<dbReference type="AlphaFoldDB" id="U2C669"/>
<dbReference type="Proteomes" id="UP000016496">
    <property type="component" value="Unassembled WGS sequence"/>
</dbReference>
<dbReference type="HOGENOM" id="CLU_1764364_0_0_10"/>
<accession>U2C669</accession>
<organism evidence="1 2">
    <name type="scientific">Bacteroides pyogenes F0041</name>
    <dbReference type="NCBI Taxonomy" id="1321819"/>
    <lineage>
        <taxon>Bacteria</taxon>
        <taxon>Pseudomonadati</taxon>
        <taxon>Bacteroidota</taxon>
        <taxon>Bacteroidia</taxon>
        <taxon>Bacteroidales</taxon>
        <taxon>Bacteroidaceae</taxon>
        <taxon>Bacteroides</taxon>
    </lineage>
</organism>
<protein>
    <submittedName>
        <fullName evidence="1">Uncharacterized protein</fullName>
    </submittedName>
</protein>
<reference evidence="1 2" key="1">
    <citation type="submission" date="2013-08" db="EMBL/GenBank/DDBJ databases">
        <authorList>
            <person name="Weinstock G."/>
            <person name="Sodergren E."/>
            <person name="Wylie T."/>
            <person name="Fulton L."/>
            <person name="Fulton R."/>
            <person name="Fronick C."/>
            <person name="O'Laughlin M."/>
            <person name="Godfrey J."/>
            <person name="Miner T."/>
            <person name="Herter B."/>
            <person name="Appelbaum E."/>
            <person name="Cordes M."/>
            <person name="Lek S."/>
            <person name="Wollam A."/>
            <person name="Pepin K.H."/>
            <person name="Palsikar V.B."/>
            <person name="Mitreva M."/>
            <person name="Wilson R.K."/>
        </authorList>
    </citation>
    <scope>NUCLEOTIDE SEQUENCE [LARGE SCALE GENOMIC DNA]</scope>
    <source>
        <strain evidence="1 2">F0041</strain>
    </source>
</reference>
<evidence type="ECO:0000313" key="2">
    <source>
        <dbReference type="Proteomes" id="UP000016496"/>
    </source>
</evidence>